<geneLocation type="plasmid" evidence="13">
    <name>cai42_Plasmidc</name>
</geneLocation>
<dbReference type="GO" id="GO:0016787">
    <property type="term" value="F:hydrolase activity"/>
    <property type="evidence" value="ECO:0007669"/>
    <property type="project" value="UniProtKB-KW"/>
</dbReference>
<keyword evidence="8" id="KW-0067">ATP-binding</keyword>
<evidence type="ECO:0000313" key="13">
    <source>
        <dbReference type="Proteomes" id="UP000076128"/>
    </source>
</evidence>
<dbReference type="GO" id="GO:0051607">
    <property type="term" value="P:defense response to virus"/>
    <property type="evidence" value="ECO:0007669"/>
    <property type="project" value="UniProtKB-KW"/>
</dbReference>
<dbReference type="PANTHER" id="PTHR47963">
    <property type="entry name" value="DEAD-BOX ATP-DEPENDENT RNA HELICASE 47, MITOCHONDRIAL"/>
    <property type="match status" value="1"/>
</dbReference>
<dbReference type="GO" id="GO:0005524">
    <property type="term" value="F:ATP binding"/>
    <property type="evidence" value="ECO:0007669"/>
    <property type="project" value="UniProtKB-KW"/>
</dbReference>
<accession>A0A159Z9D9</accession>
<evidence type="ECO:0000256" key="1">
    <source>
        <dbReference type="ARBA" id="ARBA00006847"/>
    </source>
</evidence>
<comment type="similarity">
    <text evidence="2">In the central section; belongs to the CRISPR-associated helicase Cas3 family.</text>
</comment>
<keyword evidence="4" id="KW-0479">Metal-binding</keyword>
<dbReference type="PANTHER" id="PTHR47963:SF9">
    <property type="entry name" value="CRISPR-ASSOCIATED ENDONUCLEASE_HELICASE CAS3"/>
    <property type="match status" value="1"/>
</dbReference>
<evidence type="ECO:0000256" key="5">
    <source>
        <dbReference type="ARBA" id="ARBA00022741"/>
    </source>
</evidence>
<dbReference type="GO" id="GO:0004518">
    <property type="term" value="F:nuclease activity"/>
    <property type="evidence" value="ECO:0007669"/>
    <property type="project" value="UniProtKB-KW"/>
</dbReference>
<dbReference type="InterPro" id="IPR027417">
    <property type="entry name" value="P-loop_NTPase"/>
</dbReference>
<dbReference type="Pfam" id="PF18019">
    <property type="entry name" value="Cas3_HD"/>
    <property type="match status" value="1"/>
</dbReference>
<dbReference type="KEGG" id="daa:AKL17_3p0040"/>
<keyword evidence="12" id="KW-0614">Plasmid</keyword>
<dbReference type="PATRIC" id="fig|1335048.3.peg.5162"/>
<keyword evidence="6" id="KW-0378">Hydrolase</keyword>
<dbReference type="PROSITE" id="PS51643">
    <property type="entry name" value="HD_CAS3"/>
    <property type="match status" value="1"/>
</dbReference>
<dbReference type="InterPro" id="IPR050547">
    <property type="entry name" value="DEAD_box_RNA_helicases"/>
</dbReference>
<evidence type="ECO:0000256" key="4">
    <source>
        <dbReference type="ARBA" id="ARBA00022723"/>
    </source>
</evidence>
<dbReference type="Gene3D" id="3.40.50.300">
    <property type="entry name" value="P-loop containing nucleotide triphosphate hydrolases"/>
    <property type="match status" value="2"/>
</dbReference>
<dbReference type="GO" id="GO:0003723">
    <property type="term" value="F:RNA binding"/>
    <property type="evidence" value="ECO:0007669"/>
    <property type="project" value="TreeGrafter"/>
</dbReference>
<dbReference type="EMBL" id="CP012664">
    <property type="protein sequence ID" value="AMY72196.1"/>
    <property type="molecule type" value="Genomic_DNA"/>
</dbReference>
<dbReference type="Gene3D" id="1.10.3210.30">
    <property type="match status" value="1"/>
</dbReference>
<evidence type="ECO:0000256" key="9">
    <source>
        <dbReference type="ARBA" id="ARBA00023118"/>
    </source>
</evidence>
<feature type="domain" description="HD Cas3-type" evidence="11">
    <location>
        <begin position="16"/>
        <end position="188"/>
    </location>
</feature>
<dbReference type="SMART" id="SM00487">
    <property type="entry name" value="DEXDc"/>
    <property type="match status" value="1"/>
</dbReference>
<evidence type="ECO:0000313" key="12">
    <source>
        <dbReference type="EMBL" id="AMY72196.1"/>
    </source>
</evidence>
<proteinExistence type="inferred from homology"/>
<dbReference type="InterPro" id="IPR006474">
    <property type="entry name" value="Helicase_Cas3_CRISPR-ass_core"/>
</dbReference>
<evidence type="ECO:0000259" key="11">
    <source>
        <dbReference type="PROSITE" id="PS51643"/>
    </source>
</evidence>
<gene>
    <name evidence="12" type="ORF">AKL17_3p0040</name>
</gene>
<dbReference type="SUPFAM" id="SSF52540">
    <property type="entry name" value="P-loop containing nucleoside triphosphate hydrolases"/>
    <property type="match status" value="1"/>
</dbReference>
<dbReference type="NCBIfam" id="TIGR01596">
    <property type="entry name" value="cas3_HD"/>
    <property type="match status" value="1"/>
</dbReference>
<reference evidence="12 13" key="1">
    <citation type="submission" date="2015-09" db="EMBL/GenBank/DDBJ databases">
        <title>Complete genome sequence of Defluviimonas alba cai42t isolated from an oilfield in Xinjiang.</title>
        <authorList>
            <person name="Geng S."/>
            <person name="Pan X."/>
            <person name="Wu X."/>
        </authorList>
    </citation>
    <scope>NUCLEOTIDE SEQUENCE [LARGE SCALE GENOMIC DNA]</scope>
    <source>
        <strain evidence="13">cai42</strain>
        <plasmid evidence="13">cai42_Plasmidc</plasmid>
    </source>
</reference>
<evidence type="ECO:0000256" key="10">
    <source>
        <dbReference type="SAM" id="MobiDB-lite"/>
    </source>
</evidence>
<dbReference type="GO" id="GO:0046872">
    <property type="term" value="F:metal ion binding"/>
    <property type="evidence" value="ECO:0007669"/>
    <property type="project" value="UniProtKB-KW"/>
</dbReference>
<organism evidence="12 13">
    <name type="scientific">Frigidibacter mobilis</name>
    <dbReference type="NCBI Taxonomy" id="1335048"/>
    <lineage>
        <taxon>Bacteria</taxon>
        <taxon>Pseudomonadati</taxon>
        <taxon>Pseudomonadota</taxon>
        <taxon>Alphaproteobacteria</taxon>
        <taxon>Rhodobacterales</taxon>
        <taxon>Paracoccaceae</taxon>
        <taxon>Frigidibacter</taxon>
    </lineage>
</organism>
<dbReference type="Pfam" id="PF22590">
    <property type="entry name" value="Cas3-like_C_2"/>
    <property type="match status" value="1"/>
</dbReference>
<keyword evidence="5" id="KW-0547">Nucleotide-binding</keyword>
<keyword evidence="3" id="KW-0540">Nuclease</keyword>
<dbReference type="CDD" id="cd09641">
    <property type="entry name" value="Cas3''_I"/>
    <property type="match status" value="1"/>
</dbReference>
<protein>
    <submittedName>
        <fullName evidence="12">Superfamily II DNA/RNA helicase</fullName>
    </submittedName>
</protein>
<dbReference type="Proteomes" id="UP000076128">
    <property type="component" value="Plasmid pcai42C"/>
</dbReference>
<dbReference type="InterPro" id="IPR054712">
    <property type="entry name" value="Cas3-like_dom"/>
</dbReference>
<evidence type="ECO:0000256" key="8">
    <source>
        <dbReference type="ARBA" id="ARBA00022840"/>
    </source>
</evidence>
<comment type="similarity">
    <text evidence="1">In the N-terminal section; belongs to the CRISPR-associated nuclease Cas3-HD family.</text>
</comment>
<name>A0A159Z9D9_9RHOB</name>
<dbReference type="NCBIfam" id="TIGR01587">
    <property type="entry name" value="cas3_core"/>
    <property type="match status" value="1"/>
</dbReference>
<dbReference type="GO" id="GO:0003724">
    <property type="term" value="F:RNA helicase activity"/>
    <property type="evidence" value="ECO:0007669"/>
    <property type="project" value="TreeGrafter"/>
</dbReference>
<dbReference type="InterPro" id="IPR006483">
    <property type="entry name" value="CRISPR-assoc_Cas3_HD"/>
</dbReference>
<dbReference type="InterPro" id="IPR001650">
    <property type="entry name" value="Helicase_C-like"/>
</dbReference>
<evidence type="ECO:0000256" key="7">
    <source>
        <dbReference type="ARBA" id="ARBA00022806"/>
    </source>
</evidence>
<keyword evidence="9" id="KW-0051">Antiviral defense</keyword>
<sequence length="842" mass="89552">MRETVFGWPGKSPAEPGGLCHPAACHMLDVAAVAEALLARGTDPLPRRALSALLIALHDLGKIGARFRGMIELRADQGPRRHWEVTEAWLRSEVIEDLLCDRLGGSCHALRPLVGAIAGHHGRPPTAGPGDWDRMIAAAGPEAARDARAFVEICLDLWPEASLAGLESSTAARISWGLSGLAVVADWVGSNTAWFPASPAPASAETYLAQARGRVPRALAAAGLVAPEAAGGPLFDFVLRPMQAAAARIPLREGPMLAFIEDETGAGKTEAALILAQRMLTAGKARGLFFALPTMATADAMFARARQVVRRLFTAPPSLTLAHGRAGLSAEFRDVRAQGTASDDAICGDWIGDNRRRALLADVGIGTVDQALLAVLPTKFATLRGWGLSSKLLIVDEVHELNEPYLAQELAQLLRLHAMQGGSAIMLTATLPLAQRAALTRAFEEGAGRAFVEDAGADYPSLSVPGAGAERQLPQETSSKGPVAVQRLETAQQAADLIAEASGQGAACLWVRNAVDDAIGAVAALRAAGVRADLLHARYALCDRKRIEAAMLRSFGKDGQGRQGPDGRGRVLVATQVVEASLDLDFDVMVSDLAPVAALIQRAGRLWRHMDRRPVGTRPVPAPVLHVLSPDPGLVADDRWLQGTQERGAWVYPLADQWRTADELFRRGQIVAPSGLRALIEAVHGPDPVAVPPSLQRAEEDQHGQGYAAAGLGRQNVIKIDLGYREGGGGSDDREYPTRLGRPTRTLLLVRRGGVDSCQLRPWAEVDSCQLSPAEAQMLSEVSASAARLARLPLPDQTAPEIAAFTQGWPGWRRATLTVCPVDADGSICEGLRYDAELGLLV</sequence>
<dbReference type="SMART" id="SM00490">
    <property type="entry name" value="HELICc"/>
    <property type="match status" value="1"/>
</dbReference>
<evidence type="ECO:0000256" key="2">
    <source>
        <dbReference type="ARBA" id="ARBA00009046"/>
    </source>
</evidence>
<dbReference type="InterPro" id="IPR014001">
    <property type="entry name" value="Helicase_ATP-bd"/>
</dbReference>
<dbReference type="AlphaFoldDB" id="A0A159Z9D9"/>
<dbReference type="Pfam" id="PF00270">
    <property type="entry name" value="DEAD"/>
    <property type="match status" value="1"/>
</dbReference>
<evidence type="ECO:0000256" key="3">
    <source>
        <dbReference type="ARBA" id="ARBA00022722"/>
    </source>
</evidence>
<keyword evidence="7 12" id="KW-0347">Helicase</keyword>
<feature type="region of interest" description="Disordered" evidence="10">
    <location>
        <begin position="463"/>
        <end position="482"/>
    </location>
</feature>
<dbReference type="InterPro" id="IPR038257">
    <property type="entry name" value="CRISPR-assoc_Cas3_HD_sf"/>
</dbReference>
<keyword evidence="13" id="KW-1185">Reference proteome</keyword>
<dbReference type="InterPro" id="IPR011545">
    <property type="entry name" value="DEAD/DEAH_box_helicase_dom"/>
</dbReference>
<evidence type="ECO:0000256" key="6">
    <source>
        <dbReference type="ARBA" id="ARBA00022801"/>
    </source>
</evidence>